<protein>
    <recommendedName>
        <fullName evidence="2">PTS EIIA type-4 domain-containing protein</fullName>
    </recommendedName>
</protein>
<reference evidence="3 4" key="1">
    <citation type="submission" date="2023-06" db="EMBL/GenBank/DDBJ databases">
        <title>Acute promotion of culturable opportunistic pathogens and persistent increase of antibiotic resistance following antibiotic exposure in mouse gut microbiota.</title>
        <authorList>
            <person name="Li L."/>
            <person name="Wang B."/>
            <person name="Sun Y."/>
            <person name="Wang M."/>
            <person name="Xu H."/>
        </authorList>
    </citation>
    <scope>NUCLEOTIDE SEQUENCE [LARGE SCALE GENOMIC DNA]</scope>
    <source>
        <strain evidence="3 4">CRI2_2</strain>
    </source>
</reference>
<feature type="domain" description="PTS EIIA type-4" evidence="2">
    <location>
        <begin position="3"/>
        <end position="127"/>
    </location>
</feature>
<dbReference type="PANTHER" id="PTHR33799:SF1">
    <property type="entry name" value="PTS SYSTEM MANNOSE-SPECIFIC EIIAB COMPONENT-RELATED"/>
    <property type="match status" value="1"/>
</dbReference>
<name>A0ABD4ZRN8_ENTGA</name>
<evidence type="ECO:0000259" key="2">
    <source>
        <dbReference type="PROSITE" id="PS51096"/>
    </source>
</evidence>
<dbReference type="PANTHER" id="PTHR33799">
    <property type="entry name" value="PTS PERMEASE-RELATED-RELATED"/>
    <property type="match status" value="1"/>
</dbReference>
<dbReference type="Pfam" id="PF03610">
    <property type="entry name" value="EIIA-man"/>
    <property type="match status" value="1"/>
</dbReference>
<dbReference type="EMBL" id="JASUBT010000003">
    <property type="protein sequence ID" value="MDL4935291.1"/>
    <property type="molecule type" value="Genomic_DNA"/>
</dbReference>
<dbReference type="PROSITE" id="PS51096">
    <property type="entry name" value="PTS_EIIA_TYPE_4"/>
    <property type="match status" value="1"/>
</dbReference>
<dbReference type="InterPro" id="IPR051471">
    <property type="entry name" value="Bacterial_PTS_sugar_comp"/>
</dbReference>
<dbReference type="Gene3D" id="3.40.50.510">
    <property type="entry name" value="Phosphotransferase system, mannose-type IIA component"/>
    <property type="match status" value="1"/>
</dbReference>
<evidence type="ECO:0000313" key="3">
    <source>
        <dbReference type="EMBL" id="MDL4935291.1"/>
    </source>
</evidence>
<organism evidence="3 4">
    <name type="scientific">Enterococcus gallinarum</name>
    <dbReference type="NCBI Taxonomy" id="1353"/>
    <lineage>
        <taxon>Bacteria</taxon>
        <taxon>Bacillati</taxon>
        <taxon>Bacillota</taxon>
        <taxon>Bacilli</taxon>
        <taxon>Lactobacillales</taxon>
        <taxon>Enterococcaceae</taxon>
        <taxon>Enterococcus</taxon>
    </lineage>
</organism>
<dbReference type="SUPFAM" id="SSF53062">
    <property type="entry name" value="PTS system fructose IIA component-like"/>
    <property type="match status" value="1"/>
</dbReference>
<comment type="caution">
    <text evidence="3">The sequence shown here is derived from an EMBL/GenBank/DDBJ whole genome shotgun (WGS) entry which is preliminary data.</text>
</comment>
<sequence>MDMIGVLLVSHSKLADGMKDAVEFVAGEQNYLFSLGLEEDGVASYRTELEKLAENLPKKVKKMIIVCDIPSGSPGANAADVFLQSGLEVEILSGMNLAMLLEMILTREGKEFQQLLTDGIKAGKQSIDRMDFSPERDDEKF</sequence>
<dbReference type="InterPro" id="IPR004701">
    <property type="entry name" value="PTS_EIIA_man-typ"/>
</dbReference>
<dbReference type="Proteomes" id="UP001241571">
    <property type="component" value="Unassembled WGS sequence"/>
</dbReference>
<dbReference type="InterPro" id="IPR036662">
    <property type="entry name" value="PTS_EIIA_man-typ_sf"/>
</dbReference>
<evidence type="ECO:0000256" key="1">
    <source>
        <dbReference type="ARBA" id="ARBA00022679"/>
    </source>
</evidence>
<accession>A0ABD4ZRN8</accession>
<gene>
    <name evidence="3" type="ORF">QRX88_06100</name>
</gene>
<dbReference type="GO" id="GO:0016740">
    <property type="term" value="F:transferase activity"/>
    <property type="evidence" value="ECO:0007669"/>
    <property type="project" value="UniProtKB-KW"/>
</dbReference>
<keyword evidence="1" id="KW-0808">Transferase</keyword>
<evidence type="ECO:0000313" key="4">
    <source>
        <dbReference type="Proteomes" id="UP001241571"/>
    </source>
</evidence>
<dbReference type="RefSeq" id="WP_228073972.1">
    <property type="nucleotide sequence ID" value="NZ_BSYC01000001.1"/>
</dbReference>
<proteinExistence type="predicted"/>
<dbReference type="AlphaFoldDB" id="A0ABD4ZRN8"/>